<evidence type="ECO:0000313" key="3">
    <source>
        <dbReference type="Proteomes" id="UP000275078"/>
    </source>
</evidence>
<name>A0A3N4IGS9_ASCIM</name>
<dbReference type="EMBL" id="ML119654">
    <property type="protein sequence ID" value="RPA85353.1"/>
    <property type="molecule type" value="Genomic_DNA"/>
</dbReference>
<feature type="compositionally biased region" description="Low complexity" evidence="1">
    <location>
        <begin position="20"/>
        <end position="40"/>
    </location>
</feature>
<reference evidence="2 3" key="1">
    <citation type="journal article" date="2018" name="Nat. Ecol. Evol.">
        <title>Pezizomycetes genomes reveal the molecular basis of ectomycorrhizal truffle lifestyle.</title>
        <authorList>
            <person name="Murat C."/>
            <person name="Payen T."/>
            <person name="Noel B."/>
            <person name="Kuo A."/>
            <person name="Morin E."/>
            <person name="Chen J."/>
            <person name="Kohler A."/>
            <person name="Krizsan K."/>
            <person name="Balestrini R."/>
            <person name="Da Silva C."/>
            <person name="Montanini B."/>
            <person name="Hainaut M."/>
            <person name="Levati E."/>
            <person name="Barry K.W."/>
            <person name="Belfiori B."/>
            <person name="Cichocki N."/>
            <person name="Clum A."/>
            <person name="Dockter R.B."/>
            <person name="Fauchery L."/>
            <person name="Guy J."/>
            <person name="Iotti M."/>
            <person name="Le Tacon F."/>
            <person name="Lindquist E.A."/>
            <person name="Lipzen A."/>
            <person name="Malagnac F."/>
            <person name="Mello A."/>
            <person name="Molinier V."/>
            <person name="Miyauchi S."/>
            <person name="Poulain J."/>
            <person name="Riccioni C."/>
            <person name="Rubini A."/>
            <person name="Sitrit Y."/>
            <person name="Splivallo R."/>
            <person name="Traeger S."/>
            <person name="Wang M."/>
            <person name="Zifcakova L."/>
            <person name="Wipf D."/>
            <person name="Zambonelli A."/>
            <person name="Paolocci F."/>
            <person name="Nowrousian M."/>
            <person name="Ottonello S."/>
            <person name="Baldrian P."/>
            <person name="Spatafora J.W."/>
            <person name="Henrissat B."/>
            <person name="Nagy L.G."/>
            <person name="Aury J.M."/>
            <person name="Wincker P."/>
            <person name="Grigoriev I.V."/>
            <person name="Bonfante P."/>
            <person name="Martin F.M."/>
        </authorList>
    </citation>
    <scope>NUCLEOTIDE SEQUENCE [LARGE SCALE GENOMIC DNA]</scope>
    <source>
        <strain evidence="2 3">RN42</strain>
    </source>
</reference>
<evidence type="ECO:0000256" key="1">
    <source>
        <dbReference type="SAM" id="MobiDB-lite"/>
    </source>
</evidence>
<accession>A0A3N4IGS9</accession>
<sequence>MATPRPRGSTDSIHLGVNGGSSNNHNTGGSSSSTTAAGGNISDSVSTKGDTTPERPDIFGDLLRTVPGASHSEEDLGLSFVFPPVPQQVTIQTNHQRQESQRVLARSPSPPRMSSDTLAHTLNHRTSMSHKGSQSSIATPIPQMNNLTPTPTHHHHQQTHTAHPVIHSHEPTPTPFTSFPVRKPGTETDQVHTFYILTLRDTDAESSTSSKDKHTSTSSTSSSRAHRSSTSTNRKRARMEAPSMETVDEEVQPVLDYIWWCIDVPYSEKSCMEPLEVVKEFQKLPTELKNAVIRMETELEIMGTDKSVIKWINYEKESKTLSLRYLQNARDVDSSTWD</sequence>
<evidence type="ECO:0000313" key="2">
    <source>
        <dbReference type="EMBL" id="RPA85353.1"/>
    </source>
</evidence>
<feature type="compositionally biased region" description="Low complexity" evidence="1">
    <location>
        <begin position="216"/>
        <end position="232"/>
    </location>
</feature>
<protein>
    <submittedName>
        <fullName evidence="2">Uncharacterized protein</fullName>
    </submittedName>
</protein>
<feature type="region of interest" description="Disordered" evidence="1">
    <location>
        <begin position="91"/>
        <end position="185"/>
    </location>
</feature>
<dbReference type="AlphaFoldDB" id="A0A3N4IGS9"/>
<organism evidence="2 3">
    <name type="scientific">Ascobolus immersus RN42</name>
    <dbReference type="NCBI Taxonomy" id="1160509"/>
    <lineage>
        <taxon>Eukaryota</taxon>
        <taxon>Fungi</taxon>
        <taxon>Dikarya</taxon>
        <taxon>Ascomycota</taxon>
        <taxon>Pezizomycotina</taxon>
        <taxon>Pezizomycetes</taxon>
        <taxon>Pezizales</taxon>
        <taxon>Ascobolaceae</taxon>
        <taxon>Ascobolus</taxon>
    </lineage>
</organism>
<keyword evidence="3" id="KW-1185">Reference proteome</keyword>
<feature type="compositionally biased region" description="Polar residues" evidence="1">
    <location>
        <begin position="112"/>
        <end position="147"/>
    </location>
</feature>
<dbReference type="Proteomes" id="UP000275078">
    <property type="component" value="Unassembled WGS sequence"/>
</dbReference>
<feature type="compositionally biased region" description="Polar residues" evidence="1">
    <location>
        <begin position="41"/>
        <end position="50"/>
    </location>
</feature>
<feature type="region of interest" description="Disordered" evidence="1">
    <location>
        <begin position="1"/>
        <end position="59"/>
    </location>
</feature>
<gene>
    <name evidence="2" type="ORF">BJ508DRAFT_412136</name>
</gene>
<proteinExistence type="predicted"/>
<feature type="region of interest" description="Disordered" evidence="1">
    <location>
        <begin position="202"/>
        <end position="245"/>
    </location>
</feature>